<keyword evidence="2" id="KW-1185">Reference proteome</keyword>
<reference evidence="1 2" key="1">
    <citation type="submission" date="2018-08" db="EMBL/GenBank/DDBJ databases">
        <title>Sequencing the genomes of 1000 actinobacteria strains.</title>
        <authorList>
            <person name="Klenk H.-P."/>
        </authorList>
    </citation>
    <scope>NUCLEOTIDE SEQUENCE [LARGE SCALE GENOMIC DNA]</scope>
    <source>
        <strain evidence="1 2">DSM 43927</strain>
    </source>
</reference>
<evidence type="ECO:0000313" key="2">
    <source>
        <dbReference type="Proteomes" id="UP000256661"/>
    </source>
</evidence>
<dbReference type="EMBL" id="QTTT01000001">
    <property type="protein sequence ID" value="REE98641.1"/>
    <property type="molecule type" value="Genomic_DNA"/>
</dbReference>
<evidence type="ECO:0008006" key="3">
    <source>
        <dbReference type="Google" id="ProtNLM"/>
    </source>
</evidence>
<sequence>MTAEGSAGTFRLADLPPFHRRLVETGAGPCREYGLFLAGGYAMRAHGLVGRPSDDLGFAAVLASPEEAAGVLAVHYRGQGLTVLHPDSGARAARLTVRDPATGESCEVDLEAAELRVSPVTVDGCPVVGFDDAIGLTIRAVHDRCLAGDLVDAASLAGHYGFERLEWLCRSHEPEFSLRSLADRLETAELRGVEDFERYGLGEDDVRRVRRFAAEWAHDIALRLYEDAAFEADGIDPDL</sequence>
<gene>
    <name evidence="1" type="ORF">DFJ69_4133</name>
</gene>
<evidence type="ECO:0000313" key="1">
    <source>
        <dbReference type="EMBL" id="REE98641.1"/>
    </source>
</evidence>
<name>A0A3D9T494_9ACTN</name>
<accession>A0A3D9T494</accession>
<dbReference type="AlphaFoldDB" id="A0A3D9T494"/>
<organism evidence="1 2">
    <name type="scientific">Thermomonospora umbrina</name>
    <dbReference type="NCBI Taxonomy" id="111806"/>
    <lineage>
        <taxon>Bacteria</taxon>
        <taxon>Bacillati</taxon>
        <taxon>Actinomycetota</taxon>
        <taxon>Actinomycetes</taxon>
        <taxon>Streptosporangiales</taxon>
        <taxon>Thermomonosporaceae</taxon>
        <taxon>Thermomonospora</taxon>
    </lineage>
</organism>
<dbReference type="Proteomes" id="UP000256661">
    <property type="component" value="Unassembled WGS sequence"/>
</dbReference>
<proteinExistence type="predicted"/>
<dbReference type="OrthoDB" id="3870258at2"/>
<dbReference type="RefSeq" id="WP_116024071.1">
    <property type="nucleotide sequence ID" value="NZ_QTTT01000001.1"/>
</dbReference>
<protein>
    <recommendedName>
        <fullName evidence="3">Nucleotidyltransferase AbiEii toxin of type IV toxin-antitoxin system</fullName>
    </recommendedName>
</protein>
<comment type="caution">
    <text evidence="1">The sequence shown here is derived from an EMBL/GenBank/DDBJ whole genome shotgun (WGS) entry which is preliminary data.</text>
</comment>